<accession>A0A7S4A1S9</accession>
<evidence type="ECO:0000313" key="2">
    <source>
        <dbReference type="EMBL" id="CAH0377332.1"/>
    </source>
</evidence>
<evidence type="ECO:0000313" key="3">
    <source>
        <dbReference type="Proteomes" id="UP000789595"/>
    </source>
</evidence>
<keyword evidence="3" id="KW-1185">Reference proteome</keyword>
<organism evidence="1">
    <name type="scientific">Pelagomonas calceolata</name>
    <dbReference type="NCBI Taxonomy" id="35677"/>
    <lineage>
        <taxon>Eukaryota</taxon>
        <taxon>Sar</taxon>
        <taxon>Stramenopiles</taxon>
        <taxon>Ochrophyta</taxon>
        <taxon>Pelagophyceae</taxon>
        <taxon>Pelagomonadales</taxon>
        <taxon>Pelagomonadaceae</taxon>
        <taxon>Pelagomonas</taxon>
    </lineage>
</organism>
<reference evidence="1" key="1">
    <citation type="submission" date="2021-01" db="EMBL/GenBank/DDBJ databases">
        <authorList>
            <person name="Corre E."/>
            <person name="Pelletier E."/>
            <person name="Niang G."/>
            <person name="Scheremetjew M."/>
            <person name="Finn R."/>
            <person name="Kale V."/>
            <person name="Holt S."/>
            <person name="Cochrane G."/>
            <person name="Meng A."/>
            <person name="Brown T."/>
            <person name="Cohen L."/>
        </authorList>
    </citation>
    <scope>NUCLEOTIDE SEQUENCE</scope>
    <source>
        <strain evidence="1">CCMP1756</strain>
    </source>
</reference>
<dbReference type="EMBL" id="CAKKNE010000005">
    <property type="protein sequence ID" value="CAH0377332.1"/>
    <property type="molecule type" value="Genomic_DNA"/>
</dbReference>
<dbReference type="AlphaFoldDB" id="A0A7S4A1S9"/>
<name>A0A7S4A1S9_9STRA</name>
<dbReference type="Proteomes" id="UP000789595">
    <property type="component" value="Unassembled WGS sequence"/>
</dbReference>
<dbReference type="OrthoDB" id="10580484at2759"/>
<proteinExistence type="predicted"/>
<sequence>MASVAPDVVVAGTVVAAPQGGVVAGTVVGATGHPALLALPPGVEYVRARNVPFAPLLPTDAVVDVFALDRAMFDAANAAKRRVHLCNGAPGTLDIDPSVCVAIGGPCTPPWTAHFIVFCPLVFIPQICNLIYKHKDMDFPPWADHALIVTDRGVVGRRGMRPDRDRGSERSHYVRDVNAIAWDGFDVDKIEVRRYAEDKDCYWNCDKPPGQPDPLSYAFGFGLLAPWCWKVVRNPTTPGLYRAKIASDHTTTVTTGAGQQKRSTRYNTAQISLIALARSPDDLVASLRAAKAKYTAPAAAAMERSDAP</sequence>
<evidence type="ECO:0000313" key="1">
    <source>
        <dbReference type="EMBL" id="CAE0701002.1"/>
    </source>
</evidence>
<reference evidence="2" key="2">
    <citation type="submission" date="2021-11" db="EMBL/GenBank/DDBJ databases">
        <authorList>
            <consortium name="Genoscope - CEA"/>
            <person name="William W."/>
        </authorList>
    </citation>
    <scope>NUCLEOTIDE SEQUENCE</scope>
</reference>
<dbReference type="EMBL" id="HBIW01019099">
    <property type="protein sequence ID" value="CAE0701002.1"/>
    <property type="molecule type" value="Transcribed_RNA"/>
</dbReference>
<gene>
    <name evidence="1" type="ORF">PCAL00307_LOCUS16438</name>
    <name evidence="2" type="ORF">PECAL_5P18940</name>
</gene>
<protein>
    <submittedName>
        <fullName evidence="1">Uncharacterized protein</fullName>
    </submittedName>
</protein>